<name>A0ABR5JPP7_9PSED</name>
<comment type="caution">
    <text evidence="7">The sequence shown here is derived from an EMBL/GenBank/DDBJ whole genome shotgun (WGS) entry which is preliminary data.</text>
</comment>
<evidence type="ECO:0000256" key="1">
    <source>
        <dbReference type="ARBA" id="ARBA00004651"/>
    </source>
</evidence>
<keyword evidence="3 6" id="KW-0812">Transmembrane</keyword>
<accession>A0ABR5JPP7</accession>
<evidence type="ECO:0000256" key="6">
    <source>
        <dbReference type="SAM" id="Phobius"/>
    </source>
</evidence>
<evidence type="ECO:0000256" key="5">
    <source>
        <dbReference type="ARBA" id="ARBA00023136"/>
    </source>
</evidence>
<dbReference type="Proteomes" id="UP000037201">
    <property type="component" value="Unassembled WGS sequence"/>
</dbReference>
<feature type="transmembrane region" description="Helical" evidence="6">
    <location>
        <begin position="151"/>
        <end position="173"/>
    </location>
</feature>
<dbReference type="Pfam" id="PF01810">
    <property type="entry name" value="LysE"/>
    <property type="match status" value="1"/>
</dbReference>
<evidence type="ECO:0000256" key="4">
    <source>
        <dbReference type="ARBA" id="ARBA00022989"/>
    </source>
</evidence>
<feature type="transmembrane region" description="Helical" evidence="6">
    <location>
        <begin position="40"/>
        <end position="64"/>
    </location>
</feature>
<dbReference type="EMBL" id="JUEU01000128">
    <property type="protein sequence ID" value="KOP59368.1"/>
    <property type="molecule type" value="Genomic_DNA"/>
</dbReference>
<evidence type="ECO:0000256" key="3">
    <source>
        <dbReference type="ARBA" id="ARBA00022692"/>
    </source>
</evidence>
<dbReference type="PANTHER" id="PTHR30086">
    <property type="entry name" value="ARGININE EXPORTER PROTEIN ARGO"/>
    <property type="match status" value="1"/>
</dbReference>
<evidence type="ECO:0000313" key="7">
    <source>
        <dbReference type="EMBL" id="KOP59368.1"/>
    </source>
</evidence>
<evidence type="ECO:0000256" key="2">
    <source>
        <dbReference type="ARBA" id="ARBA00022475"/>
    </source>
</evidence>
<evidence type="ECO:0000313" key="8">
    <source>
        <dbReference type="Proteomes" id="UP000037201"/>
    </source>
</evidence>
<sequence length="208" mass="22341">MPVENLIGVAIIALGMVMTPGPIMVYLTSRAISQGRLAGMISLAGVALGFGCYLVASGLGLAALFKAFPMAYYVVRIGGAFYLGYLAWNMFRGASPFQPRELPPHSPRKLFTMGLVTNLLNPKIALMYSALIPQFIDPSKGSTLQQYIQLGLVQISIALTLNGLIVLAAARVSRFFTARPNAMRAHRWASGALLGVFAIDILVRNPLA</sequence>
<keyword evidence="4 6" id="KW-1133">Transmembrane helix</keyword>
<keyword evidence="5 6" id="KW-0472">Membrane</keyword>
<organism evidence="7 8">
    <name type="scientific">Pseudomonas coronafaciens pv. porri</name>
    <dbReference type="NCBI Taxonomy" id="83964"/>
    <lineage>
        <taxon>Bacteria</taxon>
        <taxon>Pseudomonadati</taxon>
        <taxon>Pseudomonadota</taxon>
        <taxon>Gammaproteobacteria</taxon>
        <taxon>Pseudomonadales</taxon>
        <taxon>Pseudomonadaceae</taxon>
        <taxon>Pseudomonas</taxon>
        <taxon>Pseudomonas coronafaciens</taxon>
    </lineage>
</organism>
<proteinExistence type="predicted"/>
<keyword evidence="8" id="KW-1185">Reference proteome</keyword>
<feature type="transmembrane region" description="Helical" evidence="6">
    <location>
        <begin position="110"/>
        <end position="131"/>
    </location>
</feature>
<keyword evidence="2" id="KW-1003">Cell membrane</keyword>
<reference evidence="7 8" key="1">
    <citation type="submission" date="2014-12" db="EMBL/GenBank/DDBJ databases">
        <authorList>
            <person name="Baeyen S."/>
        </authorList>
    </citation>
    <scope>NUCLEOTIDE SEQUENCE [LARGE SCALE GENOMIC DNA]</scope>
    <source>
        <strain evidence="7 8">LMG 28496</strain>
    </source>
</reference>
<dbReference type="PANTHER" id="PTHR30086:SF20">
    <property type="entry name" value="ARGININE EXPORTER PROTEIN ARGO-RELATED"/>
    <property type="match status" value="1"/>
</dbReference>
<protein>
    <submittedName>
        <fullName evidence="7">Lysine transporter LysE</fullName>
    </submittedName>
</protein>
<dbReference type="InterPro" id="IPR001123">
    <property type="entry name" value="LeuE-type"/>
</dbReference>
<comment type="subcellular location">
    <subcellularLocation>
        <location evidence="1">Cell membrane</location>
        <topology evidence="1">Multi-pass membrane protein</topology>
    </subcellularLocation>
</comment>
<dbReference type="RefSeq" id="WP_053479433.1">
    <property type="nucleotide sequence ID" value="NZ_JTHM01000001.1"/>
</dbReference>
<reference evidence="7 8" key="2">
    <citation type="submission" date="2015-09" db="EMBL/GenBank/DDBJ databases">
        <title>Genome analysis of Pseudomonas syringae pv. porri LMG.</title>
        <authorList>
            <person name="Rombouts S."/>
        </authorList>
    </citation>
    <scope>NUCLEOTIDE SEQUENCE [LARGE SCALE GENOMIC DNA]</scope>
    <source>
        <strain evidence="7 8">LMG 28496</strain>
    </source>
</reference>
<feature type="transmembrane region" description="Helical" evidence="6">
    <location>
        <begin position="70"/>
        <end position="89"/>
    </location>
</feature>
<feature type="transmembrane region" description="Helical" evidence="6">
    <location>
        <begin position="6"/>
        <end position="28"/>
    </location>
</feature>
<gene>
    <name evidence="7" type="ORF">OX90_11640</name>
</gene>